<dbReference type="AlphaFoldDB" id="A0A8H4KBH2"/>
<reference evidence="2" key="1">
    <citation type="submission" date="2020-01" db="EMBL/GenBank/DDBJ databases">
        <title>Identification and distribution of gene clusters putatively required for synthesis of sphingolipid metabolism inhibitors in phylogenetically diverse species of the filamentous fungus Fusarium.</title>
        <authorList>
            <person name="Kim H.-S."/>
            <person name="Busman M."/>
            <person name="Brown D.W."/>
            <person name="Divon H."/>
            <person name="Uhlig S."/>
            <person name="Proctor R.H."/>
        </authorList>
    </citation>
    <scope>NUCLEOTIDE SEQUENCE</scope>
    <source>
        <strain evidence="2">NRRL 53441</strain>
    </source>
</reference>
<sequence length="625" mass="70316">MKDSTLWPIFHRLRRRKNDRELTPRSLYHPFANKHREIRLLEILSQSPREKVTCRLHTTSLDENPYFVCLSYVWDDEPVTGEITVDGISIKVTVNLANALKHIKNHWIAIQNEQGRNSDSSRFRIWSGEVCINQANLEERSAQAQVTRRLYILADSVFAWLSADEKLTTEAIDLSQDAFGAIQSRWGADSGPLPDLDGPDLETSVTAITSRFGYNILLPWVSQHLDAFHDGDGIEFPDGNPWASMNQFRRLPFWSQEWTRQQIALARRIYFMGLSKIISSSRLQLVVFFMVEAVYQLNDGPATFRMRDLAMGLGAIFQIFHMRLQSHSALGGQADGLRDCFNDNFKAVDLANDVNGPLDLNRLATIPDYIKSVREASGDFIQKYSEAARRLAREQDGCYSNSLAAGLNREHEFAPTFNADLVDKIRQKFPDGMNKVSNSETGVLNCPNTSVDMDSLFTSICQEEALRVDIHQDNTFKIFHTNIILILSPILSNHSPPTRDLTSKLSTPPSEHHDHIARLVANHPIPSEALTMAGSHKAIRLPPLKTLRVHNPKRQVENPCIAIMSSVLVAACWASAGYNATGCAAVETQLRKCMDGPAPPPAAANTINYHLSRMKNYMTGPRKQK</sequence>
<evidence type="ECO:0000313" key="2">
    <source>
        <dbReference type="EMBL" id="KAF4448177.1"/>
    </source>
</evidence>
<protein>
    <recommendedName>
        <fullName evidence="1">Heterokaryon incompatibility domain-containing protein</fullName>
    </recommendedName>
</protein>
<evidence type="ECO:0000259" key="1">
    <source>
        <dbReference type="Pfam" id="PF06985"/>
    </source>
</evidence>
<name>A0A8H4KBH2_9HYPO</name>
<dbReference type="EMBL" id="JAADJG010000355">
    <property type="protein sequence ID" value="KAF4448177.1"/>
    <property type="molecule type" value="Genomic_DNA"/>
</dbReference>
<keyword evidence="3" id="KW-1185">Reference proteome</keyword>
<evidence type="ECO:0000313" key="3">
    <source>
        <dbReference type="Proteomes" id="UP000605986"/>
    </source>
</evidence>
<dbReference type="InterPro" id="IPR052895">
    <property type="entry name" value="HetReg/Transcr_Mod"/>
</dbReference>
<dbReference type="InterPro" id="IPR010730">
    <property type="entry name" value="HET"/>
</dbReference>
<dbReference type="OrthoDB" id="2210at2759"/>
<comment type="caution">
    <text evidence="2">The sequence shown here is derived from an EMBL/GenBank/DDBJ whole genome shotgun (WGS) entry which is preliminary data.</text>
</comment>
<dbReference type="PANTHER" id="PTHR24148">
    <property type="entry name" value="ANKYRIN REPEAT DOMAIN-CONTAINING PROTEIN 39 HOMOLOG-RELATED"/>
    <property type="match status" value="1"/>
</dbReference>
<dbReference type="Proteomes" id="UP000605986">
    <property type="component" value="Unassembled WGS sequence"/>
</dbReference>
<accession>A0A8H4KBH2</accession>
<organism evidence="2 3">
    <name type="scientific">Fusarium austroafricanum</name>
    <dbReference type="NCBI Taxonomy" id="2364996"/>
    <lineage>
        <taxon>Eukaryota</taxon>
        <taxon>Fungi</taxon>
        <taxon>Dikarya</taxon>
        <taxon>Ascomycota</taxon>
        <taxon>Pezizomycotina</taxon>
        <taxon>Sordariomycetes</taxon>
        <taxon>Hypocreomycetidae</taxon>
        <taxon>Hypocreales</taxon>
        <taxon>Nectriaceae</taxon>
        <taxon>Fusarium</taxon>
        <taxon>Fusarium concolor species complex</taxon>
    </lineage>
</organism>
<gene>
    <name evidence="2" type="ORF">F53441_8386</name>
</gene>
<feature type="domain" description="Heterokaryon incompatibility" evidence="1">
    <location>
        <begin position="67"/>
        <end position="168"/>
    </location>
</feature>
<dbReference type="Pfam" id="PF06985">
    <property type="entry name" value="HET"/>
    <property type="match status" value="1"/>
</dbReference>
<dbReference type="PANTHER" id="PTHR24148:SF64">
    <property type="entry name" value="HETEROKARYON INCOMPATIBILITY DOMAIN-CONTAINING PROTEIN"/>
    <property type="match status" value="1"/>
</dbReference>
<proteinExistence type="predicted"/>